<dbReference type="AlphaFoldDB" id="A0A0M8K724"/>
<keyword evidence="4" id="KW-1185">Reference proteome</keyword>
<keyword evidence="1" id="KW-0472">Membrane</keyword>
<dbReference type="STRING" id="872965.SE16_09625"/>
<feature type="transmembrane region" description="Helical" evidence="1">
    <location>
        <begin position="103"/>
        <end position="120"/>
    </location>
</feature>
<feature type="transmembrane region" description="Helical" evidence="1">
    <location>
        <begin position="12"/>
        <end position="34"/>
    </location>
</feature>
<accession>A0A0M8K724</accession>
<evidence type="ECO:0000313" key="4">
    <source>
        <dbReference type="Proteomes" id="UP000037784"/>
    </source>
</evidence>
<evidence type="ECO:0000313" key="3">
    <source>
        <dbReference type="EMBL" id="KPL87811.1"/>
    </source>
</evidence>
<reference evidence="2" key="1">
    <citation type="journal article" date="2015" name="Genome Announc.">
        <title>Draft Genome Sequence of a Heterotrophic Facultative Anaerobic Thermophilic Bacterium, Ardenticatena maritima Strain 110ST.</title>
        <authorList>
            <person name="Kawaichi S."/>
            <person name="Yoshida T."/>
            <person name="Sako Y."/>
            <person name="Nakamura R."/>
        </authorList>
    </citation>
    <scope>NUCLEOTIDE SEQUENCE [LARGE SCALE GENOMIC DNA]</scope>
    <source>
        <strain evidence="2">110S</strain>
    </source>
</reference>
<organism evidence="2 4">
    <name type="scientific">Ardenticatena maritima</name>
    <dbReference type="NCBI Taxonomy" id="872965"/>
    <lineage>
        <taxon>Bacteria</taxon>
        <taxon>Bacillati</taxon>
        <taxon>Chloroflexota</taxon>
        <taxon>Ardenticatenia</taxon>
        <taxon>Ardenticatenales</taxon>
        <taxon>Ardenticatenaceae</taxon>
        <taxon>Ardenticatena</taxon>
    </lineage>
</organism>
<evidence type="ECO:0000313" key="5">
    <source>
        <dbReference type="Proteomes" id="UP000050502"/>
    </source>
</evidence>
<dbReference type="EMBL" id="BBZA01000113">
    <property type="protein sequence ID" value="GAP63105.1"/>
    <property type="molecule type" value="Genomic_DNA"/>
</dbReference>
<dbReference type="EMBL" id="LGKN01000005">
    <property type="protein sequence ID" value="KPL87811.1"/>
    <property type="molecule type" value="Genomic_DNA"/>
</dbReference>
<evidence type="ECO:0000313" key="2">
    <source>
        <dbReference type="EMBL" id="GAP63105.1"/>
    </source>
</evidence>
<dbReference type="Proteomes" id="UP000037784">
    <property type="component" value="Unassembled WGS sequence"/>
</dbReference>
<dbReference type="RefSeq" id="WP_054492977.1">
    <property type="nucleotide sequence ID" value="NZ_BBZA01000113.1"/>
</dbReference>
<protein>
    <submittedName>
        <fullName evidence="2">Uncharacterized protein</fullName>
    </submittedName>
</protein>
<feature type="transmembrane region" description="Helical" evidence="1">
    <location>
        <begin position="132"/>
        <end position="150"/>
    </location>
</feature>
<evidence type="ECO:0000256" key="1">
    <source>
        <dbReference type="SAM" id="Phobius"/>
    </source>
</evidence>
<proteinExistence type="predicted"/>
<feature type="transmembrane region" description="Helical" evidence="1">
    <location>
        <begin position="46"/>
        <end position="73"/>
    </location>
</feature>
<keyword evidence="1" id="KW-0812">Transmembrane</keyword>
<reference evidence="4" key="3">
    <citation type="submission" date="2015-08" db="EMBL/GenBank/DDBJ databases">
        <title>Draft Genome Sequence of a Heterotrophic Facultative Anaerobic Bacterium Ardenticatena maritima Strain 110S.</title>
        <authorList>
            <person name="Kawaichi S."/>
            <person name="Yoshida T."/>
            <person name="Sako Y."/>
            <person name="Nakamura R."/>
        </authorList>
    </citation>
    <scope>NUCLEOTIDE SEQUENCE [LARGE SCALE GENOMIC DNA]</scope>
    <source>
        <strain evidence="4">110S</strain>
    </source>
</reference>
<dbReference type="Proteomes" id="UP000050502">
    <property type="component" value="Unassembled WGS sequence"/>
</dbReference>
<name>A0A0M8K724_9CHLR</name>
<keyword evidence="1" id="KW-1133">Transmembrane helix</keyword>
<gene>
    <name evidence="2" type="ORF">ARMA_1528</name>
    <name evidence="3" type="ORF">SE16_09625</name>
</gene>
<feature type="transmembrane region" description="Helical" evidence="1">
    <location>
        <begin position="170"/>
        <end position="199"/>
    </location>
</feature>
<reference evidence="3 5" key="2">
    <citation type="submission" date="2015-07" db="EMBL/GenBank/DDBJ databases">
        <title>Whole genome sequence of Ardenticatena maritima DSM 23922.</title>
        <authorList>
            <person name="Hemp J."/>
            <person name="Ward L.M."/>
            <person name="Pace L.A."/>
            <person name="Fischer W.W."/>
        </authorList>
    </citation>
    <scope>NUCLEOTIDE SEQUENCE [LARGE SCALE GENOMIC DNA]</scope>
    <source>
        <strain evidence="3 5">110S</strain>
    </source>
</reference>
<sequence length="239" mass="26154">MLDWVGWLSSTQLVLIAAIAASVVAVAVDWRLLLFMLGTAYAAASLLLSSVLPAPLTIVLLVGGFFVVLLLYWTGRHIQEAIEIATAPGGWSDIEHEVLPMSMSFRLLALVVWVIGLLAMEQRLRLPPVDEALMTAALWMIAMSLLAIILTRDPFKTTVAVLIFEQGFELVFLAIEPGLVLIGLLGVTNLLTALVGAYLTIARNLRFVEAFPDPRSPEALARALAAFRRQRMFAEEEAE</sequence>
<comment type="caution">
    <text evidence="2">The sequence shown here is derived from an EMBL/GenBank/DDBJ whole genome shotgun (WGS) entry which is preliminary data.</text>
</comment>